<dbReference type="RefSeq" id="XP_032802793.1">
    <property type="nucleotide sequence ID" value="XM_032946902.1"/>
</dbReference>
<evidence type="ECO:0000256" key="9">
    <source>
        <dbReference type="RuleBase" id="RU363011"/>
    </source>
</evidence>
<dbReference type="AlphaFoldDB" id="A0AAJ7WNA7"/>
<dbReference type="PANTHER" id="PTHR21304:SF0">
    <property type="entry name" value="MICOS COMPLEX SUBUNIT MIC10"/>
    <property type="match status" value="1"/>
</dbReference>
<evidence type="ECO:0000256" key="4">
    <source>
        <dbReference type="ARBA" id="ARBA00022692"/>
    </source>
</evidence>
<comment type="subunit">
    <text evidence="9">Component of the mitochondrial contact site and cristae organizing system (MICOS) complex.</text>
</comment>
<organism evidence="10 12">
    <name type="scientific">Petromyzon marinus</name>
    <name type="common">Sea lamprey</name>
    <dbReference type="NCBI Taxonomy" id="7757"/>
    <lineage>
        <taxon>Eukaryota</taxon>
        <taxon>Metazoa</taxon>
        <taxon>Chordata</taxon>
        <taxon>Craniata</taxon>
        <taxon>Vertebrata</taxon>
        <taxon>Cyclostomata</taxon>
        <taxon>Hyperoartia</taxon>
        <taxon>Petromyzontiformes</taxon>
        <taxon>Petromyzontidae</taxon>
        <taxon>Petromyzon</taxon>
    </lineage>
</organism>
<sequence length="85" mass="9365">MSEHEHGRKWDRCLSDATVKFGAGLAVGLVFSVIFFKRRAWPVVFGAGSGFGMAYSNCQRDFQKPYLVHGAYVQDDASSATTVTE</sequence>
<accession>A0AAJ7WNA7</accession>
<evidence type="ECO:0000313" key="10">
    <source>
        <dbReference type="Proteomes" id="UP001318040"/>
    </source>
</evidence>
<reference evidence="11 12" key="1">
    <citation type="submission" date="2025-04" db="UniProtKB">
        <authorList>
            <consortium name="RefSeq"/>
        </authorList>
    </citation>
    <scope>IDENTIFICATION</scope>
    <source>
        <tissue evidence="11 12">Sperm</tissue>
    </source>
</reference>
<feature type="transmembrane region" description="Helical" evidence="9">
    <location>
        <begin position="17"/>
        <end position="36"/>
    </location>
</feature>
<evidence type="ECO:0000256" key="7">
    <source>
        <dbReference type="ARBA" id="ARBA00023128"/>
    </source>
</evidence>
<dbReference type="RefSeq" id="XP_032802792.1">
    <property type="nucleotide sequence ID" value="XM_032946901.1"/>
</dbReference>
<dbReference type="Pfam" id="PF04418">
    <property type="entry name" value="DUF543"/>
    <property type="match status" value="1"/>
</dbReference>
<protein>
    <recommendedName>
        <fullName evidence="9">MICOS complex subunit MIC10</fullName>
    </recommendedName>
</protein>
<dbReference type="CTD" id="440574"/>
<evidence type="ECO:0000256" key="1">
    <source>
        <dbReference type="ARBA" id="ARBA00002689"/>
    </source>
</evidence>
<dbReference type="InterPro" id="IPR007512">
    <property type="entry name" value="Mic10"/>
</dbReference>
<evidence type="ECO:0000313" key="11">
    <source>
        <dbReference type="RefSeq" id="XP_032802792.1"/>
    </source>
</evidence>
<dbReference type="PANTHER" id="PTHR21304">
    <property type="entry name" value="MICOS COMPLEX SUBUNIT MIC10"/>
    <property type="match status" value="1"/>
</dbReference>
<evidence type="ECO:0000313" key="12">
    <source>
        <dbReference type="RefSeq" id="XP_032802793.1"/>
    </source>
</evidence>
<evidence type="ECO:0000256" key="5">
    <source>
        <dbReference type="ARBA" id="ARBA00022792"/>
    </source>
</evidence>
<evidence type="ECO:0000256" key="3">
    <source>
        <dbReference type="ARBA" id="ARBA00006792"/>
    </source>
</evidence>
<comment type="subcellular location">
    <subcellularLocation>
        <location evidence="2 9">Mitochondrion inner membrane</location>
        <topology evidence="2 9">Single-pass membrane protein</topology>
    </subcellularLocation>
</comment>
<dbReference type="KEGG" id="pmrn:116939029"/>
<comment type="similarity">
    <text evidence="3 9">Belongs to the MICOS complex subunit Mic10 family.</text>
</comment>
<evidence type="ECO:0000256" key="6">
    <source>
        <dbReference type="ARBA" id="ARBA00022989"/>
    </source>
</evidence>
<dbReference type="GeneID" id="116939029"/>
<gene>
    <name evidence="11 12" type="primary">MICOS10</name>
</gene>
<keyword evidence="6 9" id="KW-1133">Transmembrane helix</keyword>
<proteinExistence type="inferred from homology"/>
<keyword evidence="5 9" id="KW-0999">Mitochondrion inner membrane</keyword>
<dbReference type="Proteomes" id="UP001318040">
    <property type="component" value="Chromosome 5"/>
</dbReference>
<keyword evidence="10" id="KW-1185">Reference proteome</keyword>
<evidence type="ECO:0000256" key="8">
    <source>
        <dbReference type="ARBA" id="ARBA00023136"/>
    </source>
</evidence>
<evidence type="ECO:0000256" key="2">
    <source>
        <dbReference type="ARBA" id="ARBA00004434"/>
    </source>
</evidence>
<keyword evidence="4 9" id="KW-0812">Transmembrane</keyword>
<name>A0AAJ7WNA7_PETMA</name>
<comment type="function">
    <text evidence="1 9">Component of the MICOS complex, a large protein complex of the mitochondrial inner membrane that plays crucial roles in the maintenance of crista junctions, inner membrane architecture, and formation of contact sites to the outer membrane.</text>
</comment>
<keyword evidence="8 9" id="KW-0472">Membrane</keyword>
<dbReference type="GO" id="GO:0061617">
    <property type="term" value="C:MICOS complex"/>
    <property type="evidence" value="ECO:0007669"/>
    <property type="project" value="UniProtKB-UniRule"/>
</dbReference>
<keyword evidence="7 9" id="KW-0496">Mitochondrion</keyword>